<evidence type="ECO:0000313" key="2">
    <source>
        <dbReference type="EMBL" id="TEB07717.1"/>
    </source>
</evidence>
<keyword evidence="1" id="KW-1133">Transmembrane helix</keyword>
<feature type="transmembrane region" description="Helical" evidence="1">
    <location>
        <begin position="12"/>
        <end position="35"/>
    </location>
</feature>
<name>A0A4Y7RHE2_9FIRM</name>
<evidence type="ECO:0000313" key="3">
    <source>
        <dbReference type="Proteomes" id="UP000298324"/>
    </source>
</evidence>
<evidence type="ECO:0000256" key="1">
    <source>
        <dbReference type="SAM" id="Phobius"/>
    </source>
</evidence>
<keyword evidence="1" id="KW-0812">Transmembrane</keyword>
<dbReference type="AlphaFoldDB" id="A0A4Y7RHE2"/>
<accession>A0A4Y7RHE2</accession>
<keyword evidence="3" id="KW-1185">Reference proteome</keyword>
<dbReference type="Proteomes" id="UP000298324">
    <property type="component" value="Unassembled WGS sequence"/>
</dbReference>
<evidence type="ECO:0008006" key="4">
    <source>
        <dbReference type="Google" id="ProtNLM"/>
    </source>
</evidence>
<proteinExistence type="predicted"/>
<gene>
    <name evidence="2" type="ORF">Psch_01272</name>
</gene>
<sequence length="62" mass="7326">MGLEFNATVIAQIIDLLILIIIIAVIIHIVLKCFFKKNIFNKMEAMDRELKEIRRLLEEKKQ</sequence>
<keyword evidence="1" id="KW-0472">Membrane</keyword>
<dbReference type="RefSeq" id="WP_134219494.1">
    <property type="nucleotide sequence ID" value="NZ_QFGA01000001.1"/>
</dbReference>
<protein>
    <recommendedName>
        <fullName evidence="4">DUF4083 domain-containing protein</fullName>
    </recommendedName>
</protein>
<reference evidence="2 3" key="1">
    <citation type="journal article" date="2018" name="Environ. Microbiol.">
        <title>Novel energy conservation strategies and behaviour of Pelotomaculum schinkii driving syntrophic propionate catabolism.</title>
        <authorList>
            <person name="Hidalgo-Ahumada C.A.P."/>
            <person name="Nobu M.K."/>
            <person name="Narihiro T."/>
            <person name="Tamaki H."/>
            <person name="Liu W.T."/>
            <person name="Kamagata Y."/>
            <person name="Stams A.J.M."/>
            <person name="Imachi H."/>
            <person name="Sousa D.Z."/>
        </authorList>
    </citation>
    <scope>NUCLEOTIDE SEQUENCE [LARGE SCALE GENOMIC DNA]</scope>
    <source>
        <strain evidence="2 3">HH</strain>
    </source>
</reference>
<dbReference type="EMBL" id="QFGA01000001">
    <property type="protein sequence ID" value="TEB07717.1"/>
    <property type="molecule type" value="Genomic_DNA"/>
</dbReference>
<organism evidence="2 3">
    <name type="scientific">Pelotomaculum schinkii</name>
    <dbReference type="NCBI Taxonomy" id="78350"/>
    <lineage>
        <taxon>Bacteria</taxon>
        <taxon>Bacillati</taxon>
        <taxon>Bacillota</taxon>
        <taxon>Clostridia</taxon>
        <taxon>Eubacteriales</taxon>
        <taxon>Desulfotomaculaceae</taxon>
        <taxon>Pelotomaculum</taxon>
    </lineage>
</organism>
<comment type="caution">
    <text evidence="2">The sequence shown here is derived from an EMBL/GenBank/DDBJ whole genome shotgun (WGS) entry which is preliminary data.</text>
</comment>